<proteinExistence type="predicted"/>
<feature type="chain" id="PRO_5045634108" description="DUF4440 domain-containing protein" evidence="1">
    <location>
        <begin position="30"/>
        <end position="168"/>
    </location>
</feature>
<feature type="domain" description="DUF4440" evidence="2">
    <location>
        <begin position="48"/>
        <end position="157"/>
    </location>
</feature>
<dbReference type="Pfam" id="PF14534">
    <property type="entry name" value="DUF4440"/>
    <property type="match status" value="1"/>
</dbReference>
<evidence type="ECO:0000313" key="3">
    <source>
        <dbReference type="EMBL" id="GGA24715.1"/>
    </source>
</evidence>
<dbReference type="Proteomes" id="UP000620046">
    <property type="component" value="Unassembled WGS sequence"/>
</dbReference>
<reference evidence="4" key="1">
    <citation type="journal article" date="2019" name="Int. J. Syst. Evol. Microbiol.">
        <title>The Global Catalogue of Microorganisms (GCM) 10K type strain sequencing project: providing services to taxonomists for standard genome sequencing and annotation.</title>
        <authorList>
            <consortium name="The Broad Institute Genomics Platform"/>
            <consortium name="The Broad Institute Genome Sequencing Center for Infectious Disease"/>
            <person name="Wu L."/>
            <person name="Ma J."/>
        </authorList>
    </citation>
    <scope>NUCLEOTIDE SEQUENCE [LARGE SCALE GENOMIC DNA]</scope>
    <source>
        <strain evidence="4">CGMCC 1.15439</strain>
    </source>
</reference>
<evidence type="ECO:0000256" key="1">
    <source>
        <dbReference type="SAM" id="SignalP"/>
    </source>
</evidence>
<dbReference type="InterPro" id="IPR027843">
    <property type="entry name" value="DUF4440"/>
</dbReference>
<feature type="signal peptide" evidence="1">
    <location>
        <begin position="1"/>
        <end position="29"/>
    </location>
</feature>
<keyword evidence="1" id="KW-0732">Signal</keyword>
<gene>
    <name evidence="3" type="ORF">GCM10010981_11500</name>
</gene>
<comment type="caution">
    <text evidence="3">The sequence shown here is derived from an EMBL/GenBank/DDBJ whole genome shotgun (WGS) entry which is preliminary data.</text>
</comment>
<dbReference type="RefSeq" id="WP_188793272.1">
    <property type="nucleotide sequence ID" value="NZ_BMJA01000001.1"/>
</dbReference>
<sequence>MTIFNQPRRIAVAAATLLACVVFPLQTTAAEEAAQPADETLQTEAGVMAVDNHWTLAELTGDTAWLDQMLMPEYRSVGNTGKAHSKAEIIAGAAKRKGSSLDQAKLTWAEDQKQHPYGSAVVVRGNTAIVTFYDLALGPQNGVKSSDVFIYVDGHWHALYSQHTAVHT</sequence>
<dbReference type="EMBL" id="BMJA01000001">
    <property type="protein sequence ID" value="GGA24715.1"/>
    <property type="molecule type" value="Genomic_DNA"/>
</dbReference>
<dbReference type="Gene3D" id="3.10.450.50">
    <property type="match status" value="1"/>
</dbReference>
<protein>
    <recommendedName>
        <fullName evidence="2">DUF4440 domain-containing protein</fullName>
    </recommendedName>
</protein>
<accession>A0ABQ1FP30</accession>
<dbReference type="SUPFAM" id="SSF54427">
    <property type="entry name" value="NTF2-like"/>
    <property type="match status" value="1"/>
</dbReference>
<organism evidence="3 4">
    <name type="scientific">Dyella nitratireducens</name>
    <dbReference type="NCBI Taxonomy" id="1849580"/>
    <lineage>
        <taxon>Bacteria</taxon>
        <taxon>Pseudomonadati</taxon>
        <taxon>Pseudomonadota</taxon>
        <taxon>Gammaproteobacteria</taxon>
        <taxon>Lysobacterales</taxon>
        <taxon>Rhodanobacteraceae</taxon>
        <taxon>Dyella</taxon>
    </lineage>
</organism>
<evidence type="ECO:0000259" key="2">
    <source>
        <dbReference type="Pfam" id="PF14534"/>
    </source>
</evidence>
<evidence type="ECO:0000313" key="4">
    <source>
        <dbReference type="Proteomes" id="UP000620046"/>
    </source>
</evidence>
<dbReference type="InterPro" id="IPR032710">
    <property type="entry name" value="NTF2-like_dom_sf"/>
</dbReference>
<name>A0ABQ1FP30_9GAMM</name>
<keyword evidence="4" id="KW-1185">Reference proteome</keyword>